<feature type="domain" description="Gfo/Idh/MocA-like oxidoreductase N-terminal" evidence="3">
    <location>
        <begin position="3"/>
        <end position="119"/>
    </location>
</feature>
<dbReference type="PATRIC" id="fig|1549748.8.peg.2276"/>
<dbReference type="Pfam" id="PF01408">
    <property type="entry name" value="GFO_IDH_MocA"/>
    <property type="match status" value="1"/>
</dbReference>
<proteinExistence type="inferred from homology"/>
<keyword evidence="2" id="KW-0560">Oxidoreductase</keyword>
<dbReference type="PANTHER" id="PTHR42840:SF3">
    <property type="entry name" value="BINDING ROSSMANN FOLD OXIDOREDUCTASE, PUTATIVE (AFU_ORTHOLOGUE AFUA_2G10240)-RELATED"/>
    <property type="match status" value="1"/>
</dbReference>
<dbReference type="AlphaFoldDB" id="A0A0M2R5B9"/>
<dbReference type="PANTHER" id="PTHR42840">
    <property type="entry name" value="NAD(P)-BINDING ROSSMANN-FOLD SUPERFAMILY PROTEIN-RELATED"/>
    <property type="match status" value="1"/>
</dbReference>
<dbReference type="STRING" id="1549748.WH95_17500"/>
<keyword evidence="6" id="KW-1185">Reference proteome</keyword>
<evidence type="ECO:0000313" key="5">
    <source>
        <dbReference type="EMBL" id="KKJ75644.1"/>
    </source>
</evidence>
<dbReference type="Gene3D" id="3.30.360.10">
    <property type="entry name" value="Dihydrodipicolinate Reductase, domain 2"/>
    <property type="match status" value="1"/>
</dbReference>
<name>A0A0M2R5B9_9PROT</name>
<dbReference type="GO" id="GO:0006740">
    <property type="term" value="P:NADPH regeneration"/>
    <property type="evidence" value="ECO:0007669"/>
    <property type="project" value="TreeGrafter"/>
</dbReference>
<protein>
    <submittedName>
        <fullName evidence="5">Inositol 2-dehydrogenase</fullName>
    </submittedName>
</protein>
<comment type="caution">
    <text evidence="5">The sequence shown here is derived from an EMBL/GenBank/DDBJ whole genome shotgun (WGS) entry which is preliminary data.</text>
</comment>
<organism evidence="5 6">
    <name type="scientific">Kiloniella litopenaei</name>
    <dbReference type="NCBI Taxonomy" id="1549748"/>
    <lineage>
        <taxon>Bacteria</taxon>
        <taxon>Pseudomonadati</taxon>
        <taxon>Pseudomonadota</taxon>
        <taxon>Alphaproteobacteria</taxon>
        <taxon>Rhodospirillales</taxon>
        <taxon>Kiloniellaceae</taxon>
        <taxon>Kiloniella</taxon>
    </lineage>
</organism>
<dbReference type="SUPFAM" id="SSF51735">
    <property type="entry name" value="NAD(P)-binding Rossmann-fold domains"/>
    <property type="match status" value="1"/>
</dbReference>
<evidence type="ECO:0000259" key="4">
    <source>
        <dbReference type="Pfam" id="PF22725"/>
    </source>
</evidence>
<accession>A0A0M2R5B9</accession>
<dbReference type="GO" id="GO:0000166">
    <property type="term" value="F:nucleotide binding"/>
    <property type="evidence" value="ECO:0007669"/>
    <property type="project" value="InterPro"/>
</dbReference>
<dbReference type="Proteomes" id="UP000034491">
    <property type="component" value="Unassembled WGS sequence"/>
</dbReference>
<dbReference type="EMBL" id="LANI01000029">
    <property type="protein sequence ID" value="KKJ75644.1"/>
    <property type="molecule type" value="Genomic_DNA"/>
</dbReference>
<reference evidence="5 6" key="1">
    <citation type="submission" date="2015-03" db="EMBL/GenBank/DDBJ databases">
        <title>Genome sequence of Kiloniella sp. P1-1, isolated from the gut microflora of Pacific white shrimp, Penaeus vannamei.</title>
        <authorList>
            <person name="Shao Z."/>
            <person name="Wang L."/>
            <person name="Li X."/>
        </authorList>
    </citation>
    <scope>NUCLEOTIDE SEQUENCE [LARGE SCALE GENOMIC DNA]</scope>
    <source>
        <strain evidence="5 6">P1-1</strain>
    </source>
</reference>
<evidence type="ECO:0000259" key="3">
    <source>
        <dbReference type="Pfam" id="PF01408"/>
    </source>
</evidence>
<feature type="domain" description="GFO/IDH/MocA-like oxidoreductase" evidence="4">
    <location>
        <begin position="128"/>
        <end position="248"/>
    </location>
</feature>
<dbReference type="InterPro" id="IPR055170">
    <property type="entry name" value="GFO_IDH_MocA-like_dom"/>
</dbReference>
<dbReference type="InterPro" id="IPR000683">
    <property type="entry name" value="Gfo/Idh/MocA-like_OxRdtase_N"/>
</dbReference>
<dbReference type="OrthoDB" id="9813657at2"/>
<evidence type="ECO:0000313" key="6">
    <source>
        <dbReference type="Proteomes" id="UP000034491"/>
    </source>
</evidence>
<dbReference type="NCBIfam" id="TIGR04380">
    <property type="entry name" value="myo_inos_iolG"/>
    <property type="match status" value="1"/>
</dbReference>
<dbReference type="RefSeq" id="WP_046509670.1">
    <property type="nucleotide sequence ID" value="NZ_LANI01000029.1"/>
</dbReference>
<dbReference type="SUPFAM" id="SSF55347">
    <property type="entry name" value="Glyceraldehyde-3-phosphate dehydrogenase-like, C-terminal domain"/>
    <property type="match status" value="1"/>
</dbReference>
<evidence type="ECO:0000256" key="2">
    <source>
        <dbReference type="ARBA" id="ARBA00023002"/>
    </source>
</evidence>
<comment type="similarity">
    <text evidence="1">Belongs to the Gfo/Idh/MocA family.</text>
</comment>
<dbReference type="GO" id="GO:0016491">
    <property type="term" value="F:oxidoreductase activity"/>
    <property type="evidence" value="ECO:0007669"/>
    <property type="project" value="UniProtKB-KW"/>
</dbReference>
<dbReference type="Pfam" id="PF22725">
    <property type="entry name" value="GFO_IDH_MocA_C3"/>
    <property type="match status" value="1"/>
</dbReference>
<sequence length="329" mass="35211">MVGFGLIGAGRIGQLHAENIVANARAKLVTVSDAFVEASETLAAKTGAEVSSVEDMLARDDVQAVFVASSTDTHADFIEAGARAGKAVFCEKPVDMDAERIRSCLEVVESCNQPLMIGFNRRFDPNFASLQRRLSDGEIGDVEIVTIQSRDPSPPPVSYIERSGGLFRDMMIHDLDMARFLLGEEPVSIYATGSALVDPAIGDAGDVDTALAVLKTASGKVCQISNSRRATYGYDQRVEVHGSKGMLRAGNVHETTVEVATSAGFKTDPVQHFFLERYMAAYRDELNAFIDVVEKGIQPSPSGYDGLMAQALADAATESLKTGVPVSLV</sequence>
<dbReference type="GO" id="GO:0005737">
    <property type="term" value="C:cytoplasm"/>
    <property type="evidence" value="ECO:0007669"/>
    <property type="project" value="TreeGrafter"/>
</dbReference>
<evidence type="ECO:0000256" key="1">
    <source>
        <dbReference type="ARBA" id="ARBA00010928"/>
    </source>
</evidence>
<dbReference type="InterPro" id="IPR036291">
    <property type="entry name" value="NAD(P)-bd_dom_sf"/>
</dbReference>
<gene>
    <name evidence="5" type="ORF">WH95_17500</name>
</gene>
<dbReference type="InterPro" id="IPR030827">
    <property type="entry name" value="Myo_inos_IolG"/>
</dbReference>
<dbReference type="Gene3D" id="3.40.50.720">
    <property type="entry name" value="NAD(P)-binding Rossmann-like Domain"/>
    <property type="match status" value="1"/>
</dbReference>